<dbReference type="NCBIfam" id="TIGR00168">
    <property type="entry name" value="infC"/>
    <property type="match status" value="1"/>
</dbReference>
<comment type="subunit">
    <text evidence="4 6">Monomer.</text>
</comment>
<dbReference type="Gene3D" id="3.10.20.80">
    <property type="entry name" value="Translation initiation factor 3 (IF-3), N-terminal domain"/>
    <property type="match status" value="1"/>
</dbReference>
<evidence type="ECO:0000256" key="3">
    <source>
        <dbReference type="ARBA" id="ARBA00022917"/>
    </source>
</evidence>
<keyword evidence="3 4" id="KW-0648">Protein biosynthesis</keyword>
<name>A0ABU7U2X3_9PROT</name>
<evidence type="ECO:0000256" key="6">
    <source>
        <dbReference type="RuleBase" id="RU000646"/>
    </source>
</evidence>
<evidence type="ECO:0000259" key="7">
    <source>
        <dbReference type="Pfam" id="PF00707"/>
    </source>
</evidence>
<comment type="caution">
    <text evidence="9">The sequence shown here is derived from an EMBL/GenBank/DDBJ whole genome shotgun (WGS) entry which is preliminary data.</text>
</comment>
<dbReference type="InterPro" id="IPR019815">
    <property type="entry name" value="Translation_initiation_fac_3_C"/>
</dbReference>
<feature type="domain" description="Translation initiation factor 3 N-terminal" evidence="8">
    <location>
        <begin position="40"/>
        <end position="109"/>
    </location>
</feature>
<dbReference type="SUPFAM" id="SSF55200">
    <property type="entry name" value="Translation initiation factor IF3, C-terminal domain"/>
    <property type="match status" value="1"/>
</dbReference>
<evidence type="ECO:0000256" key="5">
    <source>
        <dbReference type="NCBIfam" id="TIGR00168"/>
    </source>
</evidence>
<dbReference type="InterPro" id="IPR019813">
    <property type="entry name" value="Translation_initiation_fac3_CS"/>
</dbReference>
<reference evidence="9 10" key="1">
    <citation type="submission" date="2023-10" db="EMBL/GenBank/DDBJ databases">
        <title>Sorlinia euscelidii gen. nov., sp. nov., an acetic acid bacteria isolated from the gut of Euscelidius variegatus emitter.</title>
        <authorList>
            <person name="Michoud G."/>
            <person name="Marasco R."/>
            <person name="Seferji K."/>
            <person name="Gonella E."/>
            <person name="Garuglieri E."/>
            <person name="Alma A."/>
            <person name="Mapelli F."/>
            <person name="Borin S."/>
            <person name="Daffonchio D."/>
            <person name="Crotti E."/>
        </authorList>
    </citation>
    <scope>NUCLEOTIDE SEQUENCE [LARGE SCALE GENOMIC DNA]</scope>
    <source>
        <strain evidence="9 10">EV16P</strain>
    </source>
</reference>
<comment type="similarity">
    <text evidence="1 4 6">Belongs to the IF-3 family.</text>
</comment>
<evidence type="ECO:0000256" key="2">
    <source>
        <dbReference type="ARBA" id="ARBA00022540"/>
    </source>
</evidence>
<dbReference type="PANTHER" id="PTHR10938:SF0">
    <property type="entry name" value="TRANSLATION INITIATION FACTOR IF-3, MITOCHONDRIAL"/>
    <property type="match status" value="1"/>
</dbReference>
<proteinExistence type="inferred from homology"/>
<protein>
    <recommendedName>
        <fullName evidence="4 5">Translation initiation factor IF-3</fullName>
    </recommendedName>
</protein>
<dbReference type="PROSITE" id="PS00938">
    <property type="entry name" value="IF3"/>
    <property type="match status" value="1"/>
</dbReference>
<dbReference type="InterPro" id="IPR019814">
    <property type="entry name" value="Translation_initiation_fac_3_N"/>
</dbReference>
<evidence type="ECO:0000259" key="8">
    <source>
        <dbReference type="Pfam" id="PF05198"/>
    </source>
</evidence>
<dbReference type="GO" id="GO:0003743">
    <property type="term" value="F:translation initiation factor activity"/>
    <property type="evidence" value="ECO:0007669"/>
    <property type="project" value="UniProtKB-KW"/>
</dbReference>
<gene>
    <name evidence="4" type="primary">infC</name>
    <name evidence="9" type="ORF">DOFOFD_02735</name>
</gene>
<keyword evidence="4" id="KW-0963">Cytoplasm</keyword>
<comment type="function">
    <text evidence="4 6">IF-3 binds to the 30S ribosomal subunit and shifts the equilibrium between 70S ribosomes and their 50S and 30S subunits in favor of the free subunits, thus enhancing the availability of 30S subunits on which protein synthesis initiation begins.</text>
</comment>
<dbReference type="SUPFAM" id="SSF54364">
    <property type="entry name" value="Translation initiation factor IF3, N-terminal domain"/>
    <property type="match status" value="1"/>
</dbReference>
<dbReference type="Proteomes" id="UP001312908">
    <property type="component" value="Unassembled WGS sequence"/>
</dbReference>
<dbReference type="InterPro" id="IPR036788">
    <property type="entry name" value="T_IF-3_C_sf"/>
</dbReference>
<dbReference type="Pfam" id="PF05198">
    <property type="entry name" value="IF3_N"/>
    <property type="match status" value="1"/>
</dbReference>
<dbReference type="HAMAP" id="MF_00080">
    <property type="entry name" value="IF_3"/>
    <property type="match status" value="1"/>
</dbReference>
<dbReference type="InterPro" id="IPR036787">
    <property type="entry name" value="T_IF-3_N_sf"/>
</dbReference>
<dbReference type="PANTHER" id="PTHR10938">
    <property type="entry name" value="TRANSLATION INITIATION FACTOR IF-3"/>
    <property type="match status" value="1"/>
</dbReference>
<comment type="subcellular location">
    <subcellularLocation>
        <location evidence="4 6">Cytoplasm</location>
    </subcellularLocation>
</comment>
<sequence>MRVLIVFIGKHSLFCRKLLQERAISRPPMPSAPTRDGPRVNEEIRVPQVRLIDLDGEMVGVLPTREALGRAYAAGLDLLEISPTADPPVVKILDYGKFKYEQQKKRNEARKKQKVIEIKEVKVRPSTNENDYQVKLRAMQSFLKEGDKVKVSLRFKGREMAHQELGFKMLERIRSEMEDKAKVEQMPKLENRQMIMVLAPR</sequence>
<feature type="domain" description="Translation initiation factor 3 C-terminal" evidence="7">
    <location>
        <begin position="116"/>
        <end position="200"/>
    </location>
</feature>
<organism evidence="9 10">
    <name type="scientific">Sorlinia euscelidii</name>
    <dbReference type="NCBI Taxonomy" id="3081148"/>
    <lineage>
        <taxon>Bacteria</taxon>
        <taxon>Pseudomonadati</taxon>
        <taxon>Pseudomonadota</taxon>
        <taxon>Alphaproteobacteria</taxon>
        <taxon>Acetobacterales</taxon>
        <taxon>Acetobacteraceae</taxon>
        <taxon>Sorlinia</taxon>
    </lineage>
</organism>
<dbReference type="InterPro" id="IPR001288">
    <property type="entry name" value="Translation_initiation_fac_3"/>
</dbReference>
<evidence type="ECO:0000256" key="1">
    <source>
        <dbReference type="ARBA" id="ARBA00005439"/>
    </source>
</evidence>
<accession>A0ABU7U2X3</accession>
<evidence type="ECO:0000256" key="4">
    <source>
        <dbReference type="HAMAP-Rule" id="MF_00080"/>
    </source>
</evidence>
<dbReference type="Gene3D" id="3.30.110.10">
    <property type="entry name" value="Translation initiation factor 3 (IF-3), C-terminal domain"/>
    <property type="match status" value="1"/>
</dbReference>
<evidence type="ECO:0000313" key="9">
    <source>
        <dbReference type="EMBL" id="MEE8657930.1"/>
    </source>
</evidence>
<keyword evidence="10" id="KW-1185">Reference proteome</keyword>
<evidence type="ECO:0000313" key="10">
    <source>
        <dbReference type="Proteomes" id="UP001312908"/>
    </source>
</evidence>
<dbReference type="EMBL" id="JAWJZY010000001">
    <property type="protein sequence ID" value="MEE8657930.1"/>
    <property type="molecule type" value="Genomic_DNA"/>
</dbReference>
<keyword evidence="2 4" id="KW-0396">Initiation factor</keyword>
<dbReference type="Pfam" id="PF00707">
    <property type="entry name" value="IF3_C"/>
    <property type="match status" value="1"/>
</dbReference>